<feature type="transmembrane region" description="Helical" evidence="1">
    <location>
        <begin position="37"/>
        <end position="58"/>
    </location>
</feature>
<gene>
    <name evidence="3" type="ORF">FYJ50_07485</name>
</gene>
<feature type="transmembrane region" description="Helical" evidence="1">
    <location>
        <begin position="12"/>
        <end position="31"/>
    </location>
</feature>
<dbReference type="InterPro" id="IPR032834">
    <property type="entry name" value="NatK-like_C"/>
</dbReference>
<dbReference type="AlphaFoldDB" id="A0A7X2N3S5"/>
<keyword evidence="1" id="KW-0812">Transmembrane</keyword>
<dbReference type="CDD" id="cd16935">
    <property type="entry name" value="HATPase_AgrC-ComD-like"/>
    <property type="match status" value="1"/>
</dbReference>
<dbReference type="SUPFAM" id="SSF55874">
    <property type="entry name" value="ATPase domain of HSP90 chaperone/DNA topoisomerase II/histidine kinase"/>
    <property type="match status" value="1"/>
</dbReference>
<keyword evidence="3" id="KW-0808">Transferase</keyword>
<name>A0A7X2N3S5_9FIRM</name>
<proteinExistence type="predicted"/>
<accession>A0A7X2N3S5</accession>
<comment type="caution">
    <text evidence="3">The sequence shown here is derived from an EMBL/GenBank/DDBJ whole genome shotgun (WGS) entry which is preliminary data.</text>
</comment>
<dbReference type="InterPro" id="IPR036890">
    <property type="entry name" value="HATPase_C_sf"/>
</dbReference>
<keyword evidence="1" id="KW-0472">Membrane</keyword>
<dbReference type="Proteomes" id="UP000470082">
    <property type="component" value="Unassembled WGS sequence"/>
</dbReference>
<organism evidence="3 4">
    <name type="scientific">Floccifex porci</name>
    <dbReference type="NCBI Taxonomy" id="2606629"/>
    <lineage>
        <taxon>Bacteria</taxon>
        <taxon>Bacillati</taxon>
        <taxon>Bacillota</taxon>
        <taxon>Erysipelotrichia</taxon>
        <taxon>Erysipelotrichales</taxon>
        <taxon>Erysipelotrichaceae</taxon>
        <taxon>Floccifex</taxon>
    </lineage>
</organism>
<dbReference type="Gene3D" id="3.30.565.10">
    <property type="entry name" value="Histidine kinase-like ATPase, C-terminal domain"/>
    <property type="match status" value="1"/>
</dbReference>
<reference evidence="3 4" key="1">
    <citation type="submission" date="2019-08" db="EMBL/GenBank/DDBJ databases">
        <title>In-depth cultivation of the pig gut microbiome towards novel bacterial diversity and tailored functional studies.</title>
        <authorList>
            <person name="Wylensek D."/>
            <person name="Hitch T.C.A."/>
            <person name="Clavel T."/>
        </authorList>
    </citation>
    <scope>NUCLEOTIDE SEQUENCE [LARGE SCALE GENOMIC DNA]</scope>
    <source>
        <strain evidence="3 4">LKV-178-WT-2G</strain>
    </source>
</reference>
<dbReference type="Pfam" id="PF14501">
    <property type="entry name" value="HATPase_c_5"/>
    <property type="match status" value="1"/>
</dbReference>
<feature type="domain" description="Sensor histidine kinase NatK-like C-terminal" evidence="2">
    <location>
        <begin position="175"/>
        <end position="264"/>
    </location>
</feature>
<keyword evidence="1" id="KW-1133">Transmembrane helix</keyword>
<evidence type="ECO:0000313" key="3">
    <source>
        <dbReference type="EMBL" id="MSS01933.1"/>
    </source>
</evidence>
<evidence type="ECO:0000256" key="1">
    <source>
        <dbReference type="SAM" id="Phobius"/>
    </source>
</evidence>
<sequence>MNAIKIILKEKDILIFILCELIMTGFAPLFWMSKAKTVNVILLAVLIIVGSYSLYLLYKITKKFDQQSKENAEKEIILKQKEIQNQHIVATMQMSKDLGELELKLQKELYNQDITSTKQIDEYIKTHYESLFMFYTDNKIVDSIVYNKVMLMKKLHIKYSIDIVIPSNLNIDNIVLISVLGNLLDNAIEACEQVKFSRRFVNLKMNVKRGYLLIEVQNSCLENTSIEKSLKEKPEEHGIGLKIIEKYCKEYDGIFETDISSQQVSSFVSLKIKD</sequence>
<evidence type="ECO:0000259" key="2">
    <source>
        <dbReference type="Pfam" id="PF14501"/>
    </source>
</evidence>
<protein>
    <submittedName>
        <fullName evidence="3">Sensor histidine kinase</fullName>
    </submittedName>
</protein>
<dbReference type="EMBL" id="VUMM01000015">
    <property type="protein sequence ID" value="MSS01933.1"/>
    <property type="molecule type" value="Genomic_DNA"/>
</dbReference>
<keyword evidence="3" id="KW-0418">Kinase</keyword>
<keyword evidence="4" id="KW-1185">Reference proteome</keyword>
<evidence type="ECO:0000313" key="4">
    <source>
        <dbReference type="Proteomes" id="UP000470082"/>
    </source>
</evidence>
<dbReference type="GO" id="GO:0016301">
    <property type="term" value="F:kinase activity"/>
    <property type="evidence" value="ECO:0007669"/>
    <property type="project" value="UniProtKB-KW"/>
</dbReference>
<dbReference type="RefSeq" id="WP_154460668.1">
    <property type="nucleotide sequence ID" value="NZ_JAXEST010000018.1"/>
</dbReference>